<gene>
    <name evidence="1" type="ORF">Fot_33742</name>
</gene>
<evidence type="ECO:0000313" key="1">
    <source>
        <dbReference type="EMBL" id="KAL2510095.1"/>
    </source>
</evidence>
<accession>A0ABD1TC14</accession>
<sequence>MQNAIICEDAYDLSEAFDHCQYMDNKELGKELSEDMTREFLIAISYRVLETELNIRDLLKNLDSDEAVQPLEHYVDTNYRSKLISISYSQSPDGMVQPALLGAFTPTCK</sequence>
<evidence type="ECO:0000313" key="2">
    <source>
        <dbReference type="Proteomes" id="UP001604277"/>
    </source>
</evidence>
<keyword evidence="2" id="KW-1185">Reference proteome</keyword>
<proteinExistence type="predicted"/>
<dbReference type="Pfam" id="PF21737">
    <property type="entry name" value="DUF6865"/>
    <property type="match status" value="1"/>
</dbReference>
<protein>
    <submittedName>
        <fullName evidence="1">Uncharacterized protein</fullName>
    </submittedName>
</protein>
<dbReference type="Proteomes" id="UP001604277">
    <property type="component" value="Unassembled WGS sequence"/>
</dbReference>
<comment type="caution">
    <text evidence="1">The sequence shown here is derived from an EMBL/GenBank/DDBJ whole genome shotgun (WGS) entry which is preliminary data.</text>
</comment>
<dbReference type="InterPro" id="IPR049198">
    <property type="entry name" value="DUF6865"/>
</dbReference>
<dbReference type="AlphaFoldDB" id="A0ABD1TC14"/>
<dbReference type="PANTHER" id="PTHR35282:SF2">
    <property type="entry name" value="F5D14.24 PROTEIN"/>
    <property type="match status" value="1"/>
</dbReference>
<name>A0ABD1TC14_9LAMI</name>
<organism evidence="1 2">
    <name type="scientific">Forsythia ovata</name>
    <dbReference type="NCBI Taxonomy" id="205694"/>
    <lineage>
        <taxon>Eukaryota</taxon>
        <taxon>Viridiplantae</taxon>
        <taxon>Streptophyta</taxon>
        <taxon>Embryophyta</taxon>
        <taxon>Tracheophyta</taxon>
        <taxon>Spermatophyta</taxon>
        <taxon>Magnoliopsida</taxon>
        <taxon>eudicotyledons</taxon>
        <taxon>Gunneridae</taxon>
        <taxon>Pentapetalae</taxon>
        <taxon>asterids</taxon>
        <taxon>lamiids</taxon>
        <taxon>Lamiales</taxon>
        <taxon>Oleaceae</taxon>
        <taxon>Forsythieae</taxon>
        <taxon>Forsythia</taxon>
    </lineage>
</organism>
<dbReference type="PANTHER" id="PTHR35282">
    <property type="entry name" value="F5D14.24 PROTEIN"/>
    <property type="match status" value="1"/>
</dbReference>
<reference evidence="2" key="1">
    <citation type="submission" date="2024-07" db="EMBL/GenBank/DDBJ databases">
        <title>Two chromosome-level genome assemblies of Korean endemic species Abeliophyllum distichum and Forsythia ovata (Oleaceae).</title>
        <authorList>
            <person name="Jang H."/>
        </authorList>
    </citation>
    <scope>NUCLEOTIDE SEQUENCE [LARGE SCALE GENOMIC DNA]</scope>
</reference>
<dbReference type="EMBL" id="JBFOLJ010000009">
    <property type="protein sequence ID" value="KAL2510095.1"/>
    <property type="molecule type" value="Genomic_DNA"/>
</dbReference>